<dbReference type="EMBL" id="MU791150">
    <property type="protein sequence ID" value="KAJ3991136.1"/>
    <property type="molecule type" value="Genomic_DNA"/>
</dbReference>
<reference evidence="2" key="1">
    <citation type="submission" date="2022-08" db="EMBL/GenBank/DDBJ databases">
        <authorList>
            <consortium name="DOE Joint Genome Institute"/>
            <person name="Min B."/>
            <person name="Riley R."/>
            <person name="Sierra-Patev S."/>
            <person name="Naranjo-Ortiz M."/>
            <person name="Looney B."/>
            <person name="Konkel Z."/>
            <person name="Slot J.C."/>
            <person name="Sakamoto Y."/>
            <person name="Steenwyk J.L."/>
            <person name="Rokas A."/>
            <person name="Carro J."/>
            <person name="Camarero S."/>
            <person name="Ferreira P."/>
            <person name="Molpeceres G."/>
            <person name="Ruiz-Duenas F.J."/>
            <person name="Serrano A."/>
            <person name="Henrissat B."/>
            <person name="Drula E."/>
            <person name="Hughes K.W."/>
            <person name="Mata J.L."/>
            <person name="Ishikawa N.K."/>
            <person name="Vargas-Isla R."/>
            <person name="Ushijima S."/>
            <person name="Smith C.A."/>
            <person name="Ahrendt S."/>
            <person name="Andreopoulos W."/>
            <person name="He G."/>
            <person name="Labutti K."/>
            <person name="Lipzen A."/>
            <person name="Ng V."/>
            <person name="Sandor L."/>
            <person name="Barry K."/>
            <person name="Martinez A.T."/>
            <person name="Xiao Y."/>
            <person name="Gibbons J.G."/>
            <person name="Terashima K."/>
            <person name="Hibbett D.S."/>
            <person name="Grigoriev I.V."/>
        </authorList>
    </citation>
    <scope>NUCLEOTIDE SEQUENCE</scope>
    <source>
        <strain evidence="2">TFB10827</strain>
    </source>
</reference>
<feature type="region of interest" description="Disordered" evidence="1">
    <location>
        <begin position="1"/>
        <end position="29"/>
    </location>
</feature>
<evidence type="ECO:0000313" key="3">
    <source>
        <dbReference type="Proteomes" id="UP001163828"/>
    </source>
</evidence>
<comment type="caution">
    <text evidence="2">The sequence shown here is derived from an EMBL/GenBank/DDBJ whole genome shotgun (WGS) entry which is preliminary data.</text>
</comment>
<gene>
    <name evidence="2" type="ORF">F5050DRAFT_1812899</name>
</gene>
<name>A0ABQ8PXM4_9AGAR</name>
<feature type="region of interest" description="Disordered" evidence="1">
    <location>
        <begin position="130"/>
        <end position="205"/>
    </location>
</feature>
<evidence type="ECO:0000256" key="1">
    <source>
        <dbReference type="SAM" id="MobiDB-lite"/>
    </source>
</evidence>
<evidence type="ECO:0000313" key="2">
    <source>
        <dbReference type="EMBL" id="KAJ3991136.1"/>
    </source>
</evidence>
<keyword evidence="3" id="KW-1185">Reference proteome</keyword>
<proteinExistence type="predicted"/>
<accession>A0ABQ8PXM4</accession>
<feature type="compositionally biased region" description="Basic residues" evidence="1">
    <location>
        <begin position="1"/>
        <end position="10"/>
    </location>
</feature>
<sequence length="205" mass="21356">MTQQARRNRTHTATTDNSDVPNQAEEPNPFVANAQSFSPYSESISALATALPMMEVTQELTIGGNAETLDYEDQTLYTADRIPVQVRTPWMVTRIAMASSSRKPPSPTATTLFGQLLSRSALEQIQIPEGQEDKEQAEGEHQDGEENPTDAKELIDHEGPEGGDGPGGPGGGGPGGPGGLGGPGGPGGGGSRGLISPRSVKVVQP</sequence>
<feature type="compositionally biased region" description="Polar residues" evidence="1">
    <location>
        <begin position="11"/>
        <end position="21"/>
    </location>
</feature>
<protein>
    <submittedName>
        <fullName evidence="2">Uncharacterized protein</fullName>
    </submittedName>
</protein>
<feature type="compositionally biased region" description="Gly residues" evidence="1">
    <location>
        <begin position="162"/>
        <end position="192"/>
    </location>
</feature>
<organism evidence="2 3">
    <name type="scientific">Lentinula boryana</name>
    <dbReference type="NCBI Taxonomy" id="40481"/>
    <lineage>
        <taxon>Eukaryota</taxon>
        <taxon>Fungi</taxon>
        <taxon>Dikarya</taxon>
        <taxon>Basidiomycota</taxon>
        <taxon>Agaricomycotina</taxon>
        <taxon>Agaricomycetes</taxon>
        <taxon>Agaricomycetidae</taxon>
        <taxon>Agaricales</taxon>
        <taxon>Marasmiineae</taxon>
        <taxon>Omphalotaceae</taxon>
        <taxon>Lentinula</taxon>
    </lineage>
</organism>
<dbReference type="Proteomes" id="UP001163828">
    <property type="component" value="Unassembled WGS sequence"/>
</dbReference>
<feature type="compositionally biased region" description="Basic and acidic residues" evidence="1">
    <location>
        <begin position="131"/>
        <end position="160"/>
    </location>
</feature>